<evidence type="ECO:0000256" key="4">
    <source>
        <dbReference type="ARBA" id="ARBA00023163"/>
    </source>
</evidence>
<dbReference type="Gene3D" id="4.10.240.10">
    <property type="entry name" value="Zn(2)-C6 fungal-type DNA-binding domain"/>
    <property type="match status" value="1"/>
</dbReference>
<dbReference type="EMBL" id="KV460235">
    <property type="protein sequence ID" value="OBT95521.1"/>
    <property type="molecule type" value="Genomic_DNA"/>
</dbReference>
<dbReference type="STRING" id="342668.A0A1B8GI58"/>
<evidence type="ECO:0000256" key="5">
    <source>
        <dbReference type="ARBA" id="ARBA00023242"/>
    </source>
</evidence>
<evidence type="ECO:0000313" key="9">
    <source>
        <dbReference type="Proteomes" id="UP000091956"/>
    </source>
</evidence>
<dbReference type="GO" id="GO:0008270">
    <property type="term" value="F:zinc ion binding"/>
    <property type="evidence" value="ECO:0007669"/>
    <property type="project" value="InterPro"/>
</dbReference>
<dbReference type="InterPro" id="IPR001138">
    <property type="entry name" value="Zn2Cys6_DnaBD"/>
</dbReference>
<feature type="compositionally biased region" description="Polar residues" evidence="6">
    <location>
        <begin position="128"/>
        <end position="139"/>
    </location>
</feature>
<name>A0A1B8GI58_9PEZI</name>
<organism evidence="8 9">
    <name type="scientific">Pseudogymnoascus verrucosus</name>
    <dbReference type="NCBI Taxonomy" id="342668"/>
    <lineage>
        <taxon>Eukaryota</taxon>
        <taxon>Fungi</taxon>
        <taxon>Dikarya</taxon>
        <taxon>Ascomycota</taxon>
        <taxon>Pezizomycotina</taxon>
        <taxon>Leotiomycetes</taxon>
        <taxon>Thelebolales</taxon>
        <taxon>Thelebolaceae</taxon>
        <taxon>Pseudogymnoascus</taxon>
    </lineage>
</organism>
<feature type="domain" description="Zn(2)-C6 fungal-type" evidence="7">
    <location>
        <begin position="33"/>
        <end position="63"/>
    </location>
</feature>
<feature type="compositionally biased region" description="Polar residues" evidence="6">
    <location>
        <begin position="179"/>
        <end position="194"/>
    </location>
</feature>
<dbReference type="CDD" id="cd12148">
    <property type="entry name" value="fungal_TF_MHR"/>
    <property type="match status" value="1"/>
</dbReference>
<evidence type="ECO:0000259" key="7">
    <source>
        <dbReference type="PROSITE" id="PS50048"/>
    </source>
</evidence>
<keyword evidence="2" id="KW-0805">Transcription regulation</keyword>
<feature type="region of interest" description="Disordered" evidence="6">
    <location>
        <begin position="108"/>
        <end position="162"/>
    </location>
</feature>
<feature type="compositionally biased region" description="Low complexity" evidence="6">
    <location>
        <begin position="148"/>
        <end position="158"/>
    </location>
</feature>
<keyword evidence="4" id="KW-0804">Transcription</keyword>
<feature type="region of interest" description="Disordered" evidence="6">
    <location>
        <begin position="179"/>
        <end position="216"/>
    </location>
</feature>
<evidence type="ECO:0000256" key="3">
    <source>
        <dbReference type="ARBA" id="ARBA00023125"/>
    </source>
</evidence>
<dbReference type="SUPFAM" id="SSF57701">
    <property type="entry name" value="Zn2/Cys6 DNA-binding domain"/>
    <property type="match status" value="1"/>
</dbReference>
<reference evidence="9" key="2">
    <citation type="journal article" date="2018" name="Nat. Commun.">
        <title>Extreme sensitivity to ultraviolet light in the fungal pathogen causing white-nose syndrome of bats.</title>
        <authorList>
            <person name="Palmer J.M."/>
            <person name="Drees K.P."/>
            <person name="Foster J.T."/>
            <person name="Lindner D.L."/>
        </authorList>
    </citation>
    <scope>NUCLEOTIDE SEQUENCE [LARGE SCALE GENOMIC DNA]</scope>
    <source>
        <strain evidence="9">UAMH 10579</strain>
    </source>
</reference>
<dbReference type="GO" id="GO:0000981">
    <property type="term" value="F:DNA-binding transcription factor activity, RNA polymerase II-specific"/>
    <property type="evidence" value="ECO:0007669"/>
    <property type="project" value="InterPro"/>
</dbReference>
<dbReference type="GeneID" id="28838641"/>
<dbReference type="InterPro" id="IPR051089">
    <property type="entry name" value="prtT"/>
</dbReference>
<dbReference type="InterPro" id="IPR036864">
    <property type="entry name" value="Zn2-C6_fun-type_DNA-bd_sf"/>
</dbReference>
<evidence type="ECO:0000256" key="6">
    <source>
        <dbReference type="SAM" id="MobiDB-lite"/>
    </source>
</evidence>
<evidence type="ECO:0000256" key="1">
    <source>
        <dbReference type="ARBA" id="ARBA00004123"/>
    </source>
</evidence>
<proteinExistence type="predicted"/>
<dbReference type="PANTHER" id="PTHR31845">
    <property type="entry name" value="FINGER DOMAIN PROTEIN, PUTATIVE-RELATED"/>
    <property type="match status" value="1"/>
</dbReference>
<gene>
    <name evidence="8" type="ORF">VE01_05255</name>
</gene>
<dbReference type="GO" id="GO:0000976">
    <property type="term" value="F:transcription cis-regulatory region binding"/>
    <property type="evidence" value="ECO:0007669"/>
    <property type="project" value="TreeGrafter"/>
</dbReference>
<sequence length="736" mass="80420">MELNNSSEGLGISSHRGEGVAEHVLANAPYGKACLNCVRSKTRCAVLPSGPKCERCLRLNKDCQPAPTIRKRKVAKRSKPSTASVASKTAALEEKLDDLTLILQRSQAAQTAPSSLTSRSVTSESSSQLENGNFGQPNNPILGGNVNGTGAATATNHGLNVQQGGPGLGNFFNYGKLNSKPSESTGAQGDTLCSQYAPPTPSESSSSTSNRGPCITQYFRDNDPAISCSAQKANDTPPSFPTNGELEDIAELEMTLETYRTKMAPFFPLVIIDKNVTARELMEERPFLSLVIRAICPKSTARQAELGLEIRRVLGREMLIEGAKNMDLLSGLLIFSAWGHFYLYNKPIISTVIHLATSVAFDLALTKPVPTEPALIMLAYNAQGCPKNATVAVRTMEERRSVIGLFLVSSVCSCYFQRIEPLRWVPYFEECLQLLEKTREHPTDILLVFFTRLQLIKNAIYRDMSDNLHGGIASPPSEIYFKSLQSQLEELKRNIPPELDGNISVQLHLHHAVLTLHEHCLGTCSTKAGPPDPSKTLQLAKSLWTCLDATKSWFALFVSAEIVPLSSYAEMPMALMAQMAHFLVALYRLSTFECPGVSWDRQLVRQEVDLGVMINLLTEKWGQVPAAAGIDTTGPGVHNIWMLTNRMLGKIAHWWEMKVVTPAAAAAAADAESRLGGQNLTIGHENSGGNEGLHGFAAQGQLPMQDIDFGATNMDLLDDVWMRDLLAGDFPYQLDF</sequence>
<accession>A0A1B8GI58</accession>
<evidence type="ECO:0000256" key="2">
    <source>
        <dbReference type="ARBA" id="ARBA00023015"/>
    </source>
</evidence>
<comment type="subcellular location">
    <subcellularLocation>
        <location evidence="1">Nucleus</location>
    </subcellularLocation>
</comment>
<evidence type="ECO:0000313" key="8">
    <source>
        <dbReference type="EMBL" id="OBT95521.1"/>
    </source>
</evidence>
<protein>
    <recommendedName>
        <fullName evidence="7">Zn(2)-C6 fungal-type domain-containing protein</fullName>
    </recommendedName>
</protein>
<feature type="compositionally biased region" description="Low complexity" evidence="6">
    <location>
        <begin position="114"/>
        <end position="127"/>
    </location>
</feature>
<dbReference type="OrthoDB" id="1600564at2759"/>
<dbReference type="GO" id="GO:0005634">
    <property type="term" value="C:nucleus"/>
    <property type="evidence" value="ECO:0007669"/>
    <property type="project" value="UniProtKB-SubCell"/>
</dbReference>
<dbReference type="PANTHER" id="PTHR31845:SF32">
    <property type="entry name" value="MISCELLANEOUS ZN(II)2CYS6 TRANSCRIPTION FACTOR (EUROFUNG)-RELATED"/>
    <property type="match status" value="1"/>
</dbReference>
<reference evidence="8 9" key="1">
    <citation type="submission" date="2016-03" db="EMBL/GenBank/DDBJ databases">
        <title>Comparative genomics of Pseudogymnoascus destructans, the fungus causing white-nose syndrome of bats.</title>
        <authorList>
            <person name="Palmer J.M."/>
            <person name="Drees K.P."/>
            <person name="Foster J.T."/>
            <person name="Lindner D.L."/>
        </authorList>
    </citation>
    <scope>NUCLEOTIDE SEQUENCE [LARGE SCALE GENOMIC DNA]</scope>
    <source>
        <strain evidence="8 9">UAMH 10579</strain>
    </source>
</reference>
<dbReference type="Proteomes" id="UP000091956">
    <property type="component" value="Unassembled WGS sequence"/>
</dbReference>
<keyword evidence="3" id="KW-0238">DNA-binding</keyword>
<keyword evidence="9" id="KW-1185">Reference proteome</keyword>
<keyword evidence="5" id="KW-0539">Nucleus</keyword>
<dbReference type="CDD" id="cd00067">
    <property type="entry name" value="GAL4"/>
    <property type="match status" value="1"/>
</dbReference>
<dbReference type="PROSITE" id="PS50048">
    <property type="entry name" value="ZN2_CY6_FUNGAL_2"/>
    <property type="match status" value="1"/>
</dbReference>
<dbReference type="AlphaFoldDB" id="A0A1B8GI58"/>
<dbReference type="RefSeq" id="XP_018129254.1">
    <property type="nucleotide sequence ID" value="XM_018274720.2"/>
</dbReference>